<keyword evidence="6" id="KW-1185">Reference proteome</keyword>
<evidence type="ECO:0000256" key="1">
    <source>
        <dbReference type="ARBA" id="ARBA00023015"/>
    </source>
</evidence>
<organism evidence="5 6">
    <name type="scientific">Georhizobium profundi</name>
    <dbReference type="NCBI Taxonomy" id="2341112"/>
    <lineage>
        <taxon>Bacteria</taxon>
        <taxon>Pseudomonadati</taxon>
        <taxon>Pseudomonadota</taxon>
        <taxon>Alphaproteobacteria</taxon>
        <taxon>Hyphomicrobiales</taxon>
        <taxon>Rhizobiaceae</taxon>
        <taxon>Georhizobium</taxon>
    </lineage>
</organism>
<proteinExistence type="predicted"/>
<dbReference type="PRINTS" id="PR00038">
    <property type="entry name" value="HTHLUXR"/>
</dbReference>
<dbReference type="InterPro" id="IPR005143">
    <property type="entry name" value="TF_LuxR_autoind-bd_dom"/>
</dbReference>
<accession>A0A3S9B147</accession>
<evidence type="ECO:0000313" key="5">
    <source>
        <dbReference type="EMBL" id="AZN70669.1"/>
    </source>
</evidence>
<dbReference type="PANTHER" id="PTHR44688:SF16">
    <property type="entry name" value="DNA-BINDING TRANSCRIPTIONAL ACTIVATOR DEVR_DOSR"/>
    <property type="match status" value="1"/>
</dbReference>
<protein>
    <submittedName>
        <fullName evidence="5">LuxR family transcriptional regulator</fullName>
    </submittedName>
</protein>
<sequence length="281" mass="30782">MHRLVASCSESHKFVGRPGRLAENPSFSRLSRSSQVTVSAVLAAIDRTDNAETSEEVTEILQQALASYGVAYHGLVRAQLPHEPLGDALLSGILPDGWAETYVKRKYLLIDPVVRHLGQSRSGFRWQTAAELHANGKHGKRMDRMMADASKAGLKDGYSFPVHGRRGLLAHLSIGGDPVDLQSADLALIGALASKAYWRMADLKGLGQTHPLDALDDIKLTHREMESLHYLADGMTSPEIAAVLEISNHTVDWYMNGIQQKLKAKNRHHAVALAFRLGLVS</sequence>
<evidence type="ECO:0000256" key="3">
    <source>
        <dbReference type="ARBA" id="ARBA00023163"/>
    </source>
</evidence>
<keyword evidence="3" id="KW-0804">Transcription</keyword>
<dbReference type="Proteomes" id="UP000268192">
    <property type="component" value="Chromosome"/>
</dbReference>
<dbReference type="GO" id="GO:0003677">
    <property type="term" value="F:DNA binding"/>
    <property type="evidence" value="ECO:0007669"/>
    <property type="project" value="UniProtKB-KW"/>
</dbReference>
<reference evidence="5 6" key="1">
    <citation type="submission" date="2018-09" db="EMBL/GenBank/DDBJ databases">
        <title>Marinorhizobium profundi gen. nov., sp. nov., isolated from a deep-sea sediment sample from the New Britain Trench and proposal of Marinorhizobiaceae fam. nov. in the order Rhizobiales of the class Alphaproteobacteria.</title>
        <authorList>
            <person name="Cao J."/>
        </authorList>
    </citation>
    <scope>NUCLEOTIDE SEQUENCE [LARGE SCALE GENOMIC DNA]</scope>
    <source>
        <strain evidence="5 6">WS11</strain>
    </source>
</reference>
<dbReference type="InterPro" id="IPR036693">
    <property type="entry name" value="TF_LuxR_autoind-bd_dom_sf"/>
</dbReference>
<dbReference type="PROSITE" id="PS50043">
    <property type="entry name" value="HTH_LUXR_2"/>
    <property type="match status" value="1"/>
</dbReference>
<dbReference type="CDD" id="cd06170">
    <property type="entry name" value="LuxR_C_like"/>
    <property type="match status" value="1"/>
</dbReference>
<name>A0A3S9B147_9HYPH</name>
<dbReference type="EMBL" id="CP032509">
    <property type="protein sequence ID" value="AZN70669.1"/>
    <property type="molecule type" value="Genomic_DNA"/>
</dbReference>
<dbReference type="AlphaFoldDB" id="A0A3S9B147"/>
<dbReference type="OrthoDB" id="3170288at2"/>
<dbReference type="InterPro" id="IPR036388">
    <property type="entry name" value="WH-like_DNA-bd_sf"/>
</dbReference>
<evidence type="ECO:0000313" key="6">
    <source>
        <dbReference type="Proteomes" id="UP000268192"/>
    </source>
</evidence>
<evidence type="ECO:0000256" key="2">
    <source>
        <dbReference type="ARBA" id="ARBA00023125"/>
    </source>
</evidence>
<dbReference type="Pfam" id="PF03472">
    <property type="entry name" value="Autoind_bind"/>
    <property type="match status" value="1"/>
</dbReference>
<dbReference type="PANTHER" id="PTHR44688">
    <property type="entry name" value="DNA-BINDING TRANSCRIPTIONAL ACTIVATOR DEVR_DOSR"/>
    <property type="match status" value="1"/>
</dbReference>
<dbReference type="GO" id="GO:0006355">
    <property type="term" value="P:regulation of DNA-templated transcription"/>
    <property type="evidence" value="ECO:0007669"/>
    <property type="project" value="InterPro"/>
</dbReference>
<dbReference type="InterPro" id="IPR000792">
    <property type="entry name" value="Tscrpt_reg_LuxR_C"/>
</dbReference>
<dbReference type="KEGG" id="abaw:D5400_04715"/>
<keyword evidence="1" id="KW-0805">Transcription regulation</keyword>
<gene>
    <name evidence="5" type="ORF">D5400_04715</name>
</gene>
<dbReference type="SUPFAM" id="SSF46894">
    <property type="entry name" value="C-terminal effector domain of the bipartite response regulators"/>
    <property type="match status" value="1"/>
</dbReference>
<dbReference type="Gene3D" id="3.30.450.80">
    <property type="entry name" value="Transcription factor LuxR-like, autoinducer-binding domain"/>
    <property type="match status" value="1"/>
</dbReference>
<feature type="domain" description="HTH luxR-type" evidence="4">
    <location>
        <begin position="213"/>
        <end position="278"/>
    </location>
</feature>
<dbReference type="SMART" id="SM00421">
    <property type="entry name" value="HTH_LUXR"/>
    <property type="match status" value="1"/>
</dbReference>
<keyword evidence="2" id="KW-0238">DNA-binding</keyword>
<dbReference type="InterPro" id="IPR016032">
    <property type="entry name" value="Sig_transdc_resp-reg_C-effctor"/>
</dbReference>
<dbReference type="Pfam" id="PF00196">
    <property type="entry name" value="GerE"/>
    <property type="match status" value="1"/>
</dbReference>
<evidence type="ECO:0000259" key="4">
    <source>
        <dbReference type="PROSITE" id="PS50043"/>
    </source>
</evidence>
<dbReference type="Gene3D" id="1.10.10.10">
    <property type="entry name" value="Winged helix-like DNA-binding domain superfamily/Winged helix DNA-binding domain"/>
    <property type="match status" value="1"/>
</dbReference>
<dbReference type="SUPFAM" id="SSF75516">
    <property type="entry name" value="Pheromone-binding domain of LuxR-like quorum-sensing transcription factors"/>
    <property type="match status" value="1"/>
</dbReference>